<dbReference type="EC" id="1.15.1.1" evidence="2"/>
<dbReference type="PRINTS" id="PR00068">
    <property type="entry name" value="CUZNDISMTASE"/>
</dbReference>
<dbReference type="CDD" id="cd00305">
    <property type="entry name" value="Cu-Zn_Superoxide_Dismutase"/>
    <property type="match status" value="1"/>
</dbReference>
<name>A0A1R4EE61_9GAMM</name>
<proteinExistence type="inferred from homology"/>
<dbReference type="GO" id="GO:0004784">
    <property type="term" value="F:superoxide dismutase activity"/>
    <property type="evidence" value="ECO:0007669"/>
    <property type="project" value="UniProtKB-EC"/>
</dbReference>
<dbReference type="OrthoDB" id="5431326at2"/>
<evidence type="ECO:0000256" key="1">
    <source>
        <dbReference type="ARBA" id="ARBA00010457"/>
    </source>
</evidence>
<dbReference type="InterPro" id="IPR001424">
    <property type="entry name" value="SOD_Cu_Zn_dom"/>
</dbReference>
<dbReference type="SUPFAM" id="SSF49329">
    <property type="entry name" value="Cu,Zn superoxide dismutase-like"/>
    <property type="match status" value="1"/>
</dbReference>
<evidence type="ECO:0000259" key="5">
    <source>
        <dbReference type="Pfam" id="PF00080"/>
    </source>
</evidence>
<dbReference type="PROSITE" id="PS00332">
    <property type="entry name" value="SOD_CU_ZN_2"/>
    <property type="match status" value="1"/>
</dbReference>
<keyword evidence="4" id="KW-0732">Signal</keyword>
<dbReference type="EMBL" id="FUGD01000061">
    <property type="protein sequence ID" value="SJM36773.1"/>
    <property type="molecule type" value="Genomic_DNA"/>
</dbReference>
<organism evidence="6 7">
    <name type="scientific">Psychrobacter pasteurii</name>
    <dbReference type="NCBI Taxonomy" id="1945520"/>
    <lineage>
        <taxon>Bacteria</taxon>
        <taxon>Pseudomonadati</taxon>
        <taxon>Pseudomonadota</taxon>
        <taxon>Gammaproteobacteria</taxon>
        <taxon>Moraxellales</taxon>
        <taxon>Moraxellaceae</taxon>
        <taxon>Psychrobacter</taxon>
    </lineage>
</organism>
<comment type="catalytic activity">
    <reaction evidence="2">
        <text>2 superoxide + 2 H(+) = H2O2 + O2</text>
        <dbReference type="Rhea" id="RHEA:20696"/>
        <dbReference type="ChEBI" id="CHEBI:15378"/>
        <dbReference type="ChEBI" id="CHEBI:15379"/>
        <dbReference type="ChEBI" id="CHEBI:16240"/>
        <dbReference type="ChEBI" id="CHEBI:18421"/>
        <dbReference type="EC" id="1.15.1.1"/>
    </reaction>
</comment>
<dbReference type="RefSeq" id="WP_077448170.1">
    <property type="nucleotide sequence ID" value="NZ_FUGD01000061.1"/>
</dbReference>
<comment type="cofactor">
    <cofactor evidence="2">
        <name>Cu cation</name>
        <dbReference type="ChEBI" id="CHEBI:23378"/>
    </cofactor>
    <text evidence="2">Binds 1 copper ion per subunit.</text>
</comment>
<sequence length="183" mass="19265">MKKLLATSAVLASAIALTACQTTPNKQDLPAEIQPALKAQIQTVDVSKAHLGKMYLRPVQGGVQVFGKLTGLNPGSTYAIHIHENGTCANKGKDAGGHFNPLNKQHGHPSTPESHAGDLPNLTADANGVASINFVREDISVDPRVANTVYNRAFIIHAGADDYVSQPAGNAGDRMACGVIEEY</sequence>
<accession>A0A1R4EE61</accession>
<dbReference type="GO" id="GO:0005507">
    <property type="term" value="F:copper ion binding"/>
    <property type="evidence" value="ECO:0007669"/>
    <property type="project" value="InterPro"/>
</dbReference>
<dbReference type="PANTHER" id="PTHR10003">
    <property type="entry name" value="SUPEROXIDE DISMUTASE CU-ZN -RELATED"/>
    <property type="match status" value="1"/>
</dbReference>
<dbReference type="Gene3D" id="2.60.40.200">
    <property type="entry name" value="Superoxide dismutase, copper/zinc binding domain"/>
    <property type="match status" value="1"/>
</dbReference>
<dbReference type="InterPro" id="IPR024134">
    <property type="entry name" value="SOD_Cu/Zn_/chaperone"/>
</dbReference>
<evidence type="ECO:0000256" key="3">
    <source>
        <dbReference type="SAM" id="MobiDB-lite"/>
    </source>
</evidence>
<comment type="similarity">
    <text evidence="1 2">Belongs to the Cu-Zn superoxide dismutase family.</text>
</comment>
<dbReference type="InterPro" id="IPR036423">
    <property type="entry name" value="SOD-like_Cu/Zn_dom_sf"/>
</dbReference>
<dbReference type="PROSITE" id="PS51257">
    <property type="entry name" value="PROKAR_LIPOPROTEIN"/>
    <property type="match status" value="1"/>
</dbReference>
<feature type="signal peptide" evidence="4">
    <location>
        <begin position="1"/>
        <end position="19"/>
    </location>
</feature>
<dbReference type="STRING" id="1945520.A1019T_00740"/>
<keyword evidence="2" id="KW-0560">Oxidoreductase</keyword>
<evidence type="ECO:0000313" key="7">
    <source>
        <dbReference type="Proteomes" id="UP000188169"/>
    </source>
</evidence>
<keyword evidence="2" id="KW-0186">Copper</keyword>
<dbReference type="Proteomes" id="UP000188169">
    <property type="component" value="Unassembled WGS sequence"/>
</dbReference>
<evidence type="ECO:0000256" key="2">
    <source>
        <dbReference type="RuleBase" id="RU000393"/>
    </source>
</evidence>
<protein>
    <recommendedName>
        <fullName evidence="2">Superoxide dismutase [Cu-Zn]</fullName>
        <ecNumber evidence="2">1.15.1.1</ecNumber>
    </recommendedName>
</protein>
<dbReference type="InterPro" id="IPR018152">
    <property type="entry name" value="SOD_Cu/Zn_BS"/>
</dbReference>
<evidence type="ECO:0000256" key="4">
    <source>
        <dbReference type="SAM" id="SignalP"/>
    </source>
</evidence>
<keyword evidence="2" id="KW-0862">Zinc</keyword>
<keyword evidence="2" id="KW-0479">Metal-binding</keyword>
<reference evidence="7" key="1">
    <citation type="submission" date="2017-02" db="EMBL/GenBank/DDBJ databases">
        <authorList>
            <person name="Mornico D."/>
        </authorList>
    </citation>
    <scope>NUCLEOTIDE SEQUENCE [LARGE SCALE GENOMIC DNA]</scope>
</reference>
<feature type="region of interest" description="Disordered" evidence="3">
    <location>
        <begin position="95"/>
        <end position="122"/>
    </location>
</feature>
<dbReference type="AlphaFoldDB" id="A0A1R4EE61"/>
<feature type="chain" id="PRO_5013045768" description="Superoxide dismutase [Cu-Zn]" evidence="4">
    <location>
        <begin position="20"/>
        <end position="183"/>
    </location>
</feature>
<comment type="function">
    <text evidence="2">Destroys radicals which are normally produced within the cells and which are toxic to biological systems.</text>
</comment>
<gene>
    <name evidence="6" type="primary">yojM</name>
    <name evidence="6" type="ORF">A1019T_00740</name>
</gene>
<keyword evidence="7" id="KW-1185">Reference proteome</keyword>
<evidence type="ECO:0000313" key="6">
    <source>
        <dbReference type="EMBL" id="SJM36773.1"/>
    </source>
</evidence>
<comment type="cofactor">
    <cofactor evidence="2">
        <name>Zn(2+)</name>
        <dbReference type="ChEBI" id="CHEBI:29105"/>
    </cofactor>
    <text evidence="2">Binds 1 zinc ion per subunit.</text>
</comment>
<dbReference type="Pfam" id="PF00080">
    <property type="entry name" value="Sod_Cu"/>
    <property type="match status" value="1"/>
</dbReference>
<feature type="domain" description="Superoxide dismutase copper/zinc binding" evidence="5">
    <location>
        <begin position="61"/>
        <end position="180"/>
    </location>
</feature>